<evidence type="ECO:0000256" key="4">
    <source>
        <dbReference type="ARBA" id="ARBA00022989"/>
    </source>
</evidence>
<protein>
    <submittedName>
        <fullName evidence="7">Uncharacterized protein</fullName>
    </submittedName>
</protein>
<evidence type="ECO:0000256" key="2">
    <source>
        <dbReference type="ARBA" id="ARBA00022475"/>
    </source>
</evidence>
<comment type="caution">
    <text evidence="7">The sequence shown here is derived from an EMBL/GenBank/DDBJ whole genome shotgun (WGS) entry which is preliminary data.</text>
</comment>
<sequence>MTRRQHEELVGVLAMLITFAIGGAVVAALAGATIVPIAAVLLIAFAKGRLVVLDFLELRTGQHPMRVALIGWLCILLTAALARSLAVALIG</sequence>
<keyword evidence="2" id="KW-1003">Cell membrane</keyword>
<dbReference type="RefSeq" id="WP_245138005.1">
    <property type="nucleotide sequence ID" value="NZ_CP128477.1"/>
</dbReference>
<feature type="transmembrane region" description="Helical" evidence="6">
    <location>
        <begin position="12"/>
        <end position="45"/>
    </location>
</feature>
<evidence type="ECO:0000256" key="5">
    <source>
        <dbReference type="ARBA" id="ARBA00023136"/>
    </source>
</evidence>
<evidence type="ECO:0000256" key="1">
    <source>
        <dbReference type="ARBA" id="ARBA00004651"/>
    </source>
</evidence>
<keyword evidence="7" id="KW-0614">Plasmid</keyword>
<evidence type="ECO:0000313" key="7">
    <source>
        <dbReference type="EMBL" id="MCJ8240690.1"/>
    </source>
</evidence>
<name>A0ABT0D5M1_9HYPH</name>
<feature type="transmembrane region" description="Helical" evidence="6">
    <location>
        <begin position="65"/>
        <end position="90"/>
    </location>
</feature>
<dbReference type="Pfam" id="PF03626">
    <property type="entry name" value="COX4_pro"/>
    <property type="match status" value="1"/>
</dbReference>
<keyword evidence="4 6" id="KW-1133">Transmembrane helix</keyword>
<reference evidence="7 8" key="1">
    <citation type="submission" date="2022-03" db="EMBL/GenBank/DDBJ databases">
        <title>Rhizobium SSM4.3 sp. nov., isolated from Sediment (Gouqi Island).</title>
        <authorList>
            <person name="Chen G."/>
        </authorList>
    </citation>
    <scope>NUCLEOTIDE SEQUENCE [LARGE SCALE GENOMIC DNA]</scope>
    <source>
        <strain evidence="7 8">SSM4.3</strain>
        <plasmid evidence="7">unnamed</plasmid>
    </source>
</reference>
<evidence type="ECO:0000256" key="3">
    <source>
        <dbReference type="ARBA" id="ARBA00022692"/>
    </source>
</evidence>
<comment type="subcellular location">
    <subcellularLocation>
        <location evidence="1">Cell membrane</location>
        <topology evidence="1">Multi-pass membrane protein</topology>
    </subcellularLocation>
</comment>
<accession>A0ABT0D5M1</accession>
<gene>
    <name evidence="7" type="ORF">MKJ03_20340</name>
</gene>
<proteinExistence type="predicted"/>
<keyword evidence="3 6" id="KW-0812">Transmembrane</keyword>
<dbReference type="Proteomes" id="UP001522662">
    <property type="component" value="Unassembled WGS sequence"/>
</dbReference>
<geneLocation type="plasmid" evidence="7">
    <name>unnamed</name>
</geneLocation>
<keyword evidence="5 6" id="KW-0472">Membrane</keyword>
<evidence type="ECO:0000313" key="8">
    <source>
        <dbReference type="Proteomes" id="UP001522662"/>
    </source>
</evidence>
<organism evidence="7 8">
    <name type="scientific">Peteryoungia algae</name>
    <dbReference type="NCBI Taxonomy" id="2919917"/>
    <lineage>
        <taxon>Bacteria</taxon>
        <taxon>Pseudomonadati</taxon>
        <taxon>Pseudomonadota</taxon>
        <taxon>Alphaproteobacteria</taxon>
        <taxon>Hyphomicrobiales</taxon>
        <taxon>Rhizobiaceae</taxon>
        <taxon>Peteryoungia</taxon>
    </lineage>
</organism>
<dbReference type="EMBL" id="JALAYX010000007">
    <property type="protein sequence ID" value="MCJ8240690.1"/>
    <property type="molecule type" value="Genomic_DNA"/>
</dbReference>
<evidence type="ECO:0000256" key="6">
    <source>
        <dbReference type="SAM" id="Phobius"/>
    </source>
</evidence>
<keyword evidence="8" id="KW-1185">Reference proteome</keyword>
<dbReference type="InterPro" id="IPR005171">
    <property type="entry name" value="Cyt_c_oxidase_su4_prok"/>
</dbReference>